<dbReference type="Proteomes" id="UP000244940">
    <property type="component" value="Unassembled WGS sequence"/>
</dbReference>
<dbReference type="Gene3D" id="2.60.120.10">
    <property type="entry name" value="Jelly Rolls"/>
    <property type="match status" value="1"/>
</dbReference>
<feature type="compositionally biased region" description="Basic residues" evidence="1">
    <location>
        <begin position="137"/>
        <end position="149"/>
    </location>
</feature>
<dbReference type="SUPFAM" id="SSF51182">
    <property type="entry name" value="RmlC-like cupins"/>
    <property type="match status" value="1"/>
</dbReference>
<name>A0A2U2C8G1_9RHOB</name>
<dbReference type="PANTHER" id="PTHR34571:SF1">
    <property type="entry name" value="(S)-UREIDOGLYCINE AMINOHYDROLASE"/>
    <property type="match status" value="1"/>
</dbReference>
<dbReference type="AlphaFoldDB" id="A0A2U2C8G1"/>
<feature type="region of interest" description="Disordered" evidence="1">
    <location>
        <begin position="121"/>
        <end position="149"/>
    </location>
</feature>
<proteinExistence type="predicted"/>
<keyword evidence="3" id="KW-1185">Reference proteome</keyword>
<evidence type="ECO:0000313" key="2">
    <source>
        <dbReference type="EMBL" id="PWE28139.1"/>
    </source>
</evidence>
<evidence type="ECO:0000313" key="3">
    <source>
        <dbReference type="Proteomes" id="UP000244940"/>
    </source>
</evidence>
<sequence>MALGFMPISRALRGLATRPGPRDSVVTHEQYHGSAAVPRTKGVRPTTRVVDPPQLHDDMPVTDVAFVSGGPMPFEETHVMKHALCAVEAKAAYKGNRDRAQVEASDFIWLRTFWPQAGYTGEPGPIRQRLAKDLNRHPRLRPPKRRARR</sequence>
<dbReference type="InterPro" id="IPR014710">
    <property type="entry name" value="RmlC-like_jellyroll"/>
</dbReference>
<reference evidence="2 3" key="1">
    <citation type="submission" date="2018-05" db="EMBL/GenBank/DDBJ databases">
        <title>Pararhodobacter marina sp. nov., isolated from deep-sea water of the Indian Ocean.</title>
        <authorList>
            <person name="Lai Q.Sr."/>
            <person name="Liu X."/>
            <person name="Shao Z."/>
        </authorList>
    </citation>
    <scope>NUCLEOTIDE SEQUENCE [LARGE SCALE GENOMIC DNA]</scope>
    <source>
        <strain evidence="2 3">CIC4N-9</strain>
    </source>
</reference>
<dbReference type="InterPro" id="IPR017627">
    <property type="entry name" value="UGHY"/>
</dbReference>
<comment type="caution">
    <text evidence="2">The sequence shown here is derived from an EMBL/GenBank/DDBJ whole genome shotgun (WGS) entry which is preliminary data.</text>
</comment>
<dbReference type="PANTHER" id="PTHR34571">
    <property type="entry name" value="(S)-UREIDOGLYCINE AMINOHYDROLASE"/>
    <property type="match status" value="1"/>
</dbReference>
<gene>
    <name evidence="2" type="ORF">C4N9_12360</name>
</gene>
<organism evidence="2 3">
    <name type="scientific">Pararhodobacter marinus</name>
    <dbReference type="NCBI Taxonomy" id="2184063"/>
    <lineage>
        <taxon>Bacteria</taxon>
        <taxon>Pseudomonadati</taxon>
        <taxon>Pseudomonadota</taxon>
        <taxon>Alphaproteobacteria</taxon>
        <taxon>Rhodobacterales</taxon>
        <taxon>Paracoccaceae</taxon>
        <taxon>Pararhodobacter</taxon>
    </lineage>
</organism>
<accession>A0A2U2C8G1</accession>
<protein>
    <submittedName>
        <fullName evidence="2">Uncharacterized protein</fullName>
    </submittedName>
</protein>
<dbReference type="GO" id="GO:0071522">
    <property type="term" value="F:ureidoglycine aminohydrolase activity"/>
    <property type="evidence" value="ECO:0007669"/>
    <property type="project" value="InterPro"/>
</dbReference>
<evidence type="ECO:0000256" key="1">
    <source>
        <dbReference type="SAM" id="MobiDB-lite"/>
    </source>
</evidence>
<dbReference type="InterPro" id="IPR011051">
    <property type="entry name" value="RmlC_Cupin_sf"/>
</dbReference>
<dbReference type="EMBL" id="QEYD01000007">
    <property type="protein sequence ID" value="PWE28139.1"/>
    <property type="molecule type" value="Genomic_DNA"/>
</dbReference>